<dbReference type="RefSeq" id="WP_380080898.1">
    <property type="nucleotide sequence ID" value="NZ_JBHRZF010000219.1"/>
</dbReference>
<reference evidence="2" key="1">
    <citation type="journal article" date="2019" name="Int. J. Syst. Evol. Microbiol.">
        <title>The Global Catalogue of Microorganisms (GCM) 10K type strain sequencing project: providing services to taxonomists for standard genome sequencing and annotation.</title>
        <authorList>
            <consortium name="The Broad Institute Genomics Platform"/>
            <consortium name="The Broad Institute Genome Sequencing Center for Infectious Disease"/>
            <person name="Wu L."/>
            <person name="Ma J."/>
        </authorList>
    </citation>
    <scope>NUCLEOTIDE SEQUENCE [LARGE SCALE GENOMIC DNA]</scope>
    <source>
        <strain evidence="2">CCTCC AB 2013263</strain>
    </source>
</reference>
<dbReference type="Proteomes" id="UP001595748">
    <property type="component" value="Unassembled WGS sequence"/>
</dbReference>
<accession>A0ABV8AED6</accession>
<evidence type="ECO:0000313" key="1">
    <source>
        <dbReference type="EMBL" id="MFC3862961.1"/>
    </source>
</evidence>
<proteinExistence type="predicted"/>
<keyword evidence="2" id="KW-1185">Reference proteome</keyword>
<gene>
    <name evidence="1" type="ORF">ACFOPQ_19545</name>
</gene>
<organism evidence="1 2">
    <name type="scientific">Deinococcus antarcticus</name>
    <dbReference type="NCBI Taxonomy" id="1298767"/>
    <lineage>
        <taxon>Bacteria</taxon>
        <taxon>Thermotogati</taxon>
        <taxon>Deinococcota</taxon>
        <taxon>Deinococci</taxon>
        <taxon>Deinococcales</taxon>
        <taxon>Deinococcaceae</taxon>
        <taxon>Deinococcus</taxon>
    </lineage>
</organism>
<sequence>MIELVPFDETHREVLERLQLPAEQQEFTDVIRVWTAWRWAG</sequence>
<comment type="caution">
    <text evidence="1">The sequence shown here is derived from an EMBL/GenBank/DDBJ whole genome shotgun (WGS) entry which is preliminary data.</text>
</comment>
<evidence type="ECO:0000313" key="2">
    <source>
        <dbReference type="Proteomes" id="UP001595748"/>
    </source>
</evidence>
<dbReference type="EMBL" id="JBHRZF010000219">
    <property type="protein sequence ID" value="MFC3862961.1"/>
    <property type="molecule type" value="Genomic_DNA"/>
</dbReference>
<name>A0ABV8AED6_9DEIO</name>
<protein>
    <submittedName>
        <fullName evidence="1">Uncharacterized protein</fullName>
    </submittedName>
</protein>